<dbReference type="UniPathway" id="UPA00143"/>
<dbReference type="RefSeq" id="XP_024356754.1">
    <property type="nucleotide sequence ID" value="XM_024500986.2"/>
</dbReference>
<keyword evidence="5" id="KW-0833">Ubl conjugation pathway</keyword>
<dbReference type="InterPro" id="IPR045185">
    <property type="entry name" value="PUB22/23/24-like"/>
</dbReference>
<dbReference type="Gramene" id="Pp3c19_3920V3.5">
    <property type="protein sequence ID" value="PAC:32939697.CDS.1"/>
    <property type="gene ID" value="Pp3c19_3920"/>
</dbReference>
<dbReference type="InterPro" id="IPR011989">
    <property type="entry name" value="ARM-like"/>
</dbReference>
<dbReference type="AlphaFoldDB" id="A0A2K1IX43"/>
<dbReference type="Gramene" id="Pp3c19_3920V3.1">
    <property type="protein sequence ID" value="PAC:32939693.CDS.1"/>
    <property type="gene ID" value="Pp3c19_3920"/>
</dbReference>
<dbReference type="GeneID" id="112272838"/>
<dbReference type="RefSeq" id="XP_024356755.1">
    <property type="nucleotide sequence ID" value="XM_024500987.2"/>
</dbReference>
<evidence type="ECO:0000256" key="3">
    <source>
        <dbReference type="ARBA" id="ARBA00012483"/>
    </source>
</evidence>
<reference evidence="8" key="3">
    <citation type="submission" date="2020-12" db="UniProtKB">
        <authorList>
            <consortium name="EnsemblPlants"/>
        </authorList>
    </citation>
    <scope>IDENTIFICATION</scope>
</reference>
<dbReference type="InterPro" id="IPR058678">
    <property type="entry name" value="ARM_PUB"/>
</dbReference>
<dbReference type="OrthoDB" id="10064100at2759"/>
<feature type="domain" description="U-box" evidence="6">
    <location>
        <begin position="11"/>
        <end position="85"/>
    </location>
</feature>
<dbReference type="OMA" id="ICSHEAR"/>
<dbReference type="Proteomes" id="UP000006727">
    <property type="component" value="Chromosome 19"/>
</dbReference>
<dbReference type="InterPro" id="IPR013083">
    <property type="entry name" value="Znf_RING/FYVE/PHD"/>
</dbReference>
<dbReference type="CDD" id="cd16664">
    <property type="entry name" value="RING-Ubox_PUB"/>
    <property type="match status" value="1"/>
</dbReference>
<reference evidence="7 9" key="1">
    <citation type="journal article" date="2008" name="Science">
        <title>The Physcomitrella genome reveals evolutionary insights into the conquest of land by plants.</title>
        <authorList>
            <person name="Rensing S."/>
            <person name="Lang D."/>
            <person name="Zimmer A."/>
            <person name="Terry A."/>
            <person name="Salamov A."/>
            <person name="Shapiro H."/>
            <person name="Nishiyama T."/>
            <person name="Perroud P.-F."/>
            <person name="Lindquist E."/>
            <person name="Kamisugi Y."/>
            <person name="Tanahashi T."/>
            <person name="Sakakibara K."/>
            <person name="Fujita T."/>
            <person name="Oishi K."/>
            <person name="Shin-I T."/>
            <person name="Kuroki Y."/>
            <person name="Toyoda A."/>
            <person name="Suzuki Y."/>
            <person name="Hashimoto A."/>
            <person name="Yamaguchi K."/>
            <person name="Sugano A."/>
            <person name="Kohara Y."/>
            <person name="Fujiyama A."/>
            <person name="Anterola A."/>
            <person name="Aoki S."/>
            <person name="Ashton N."/>
            <person name="Barbazuk W.B."/>
            <person name="Barker E."/>
            <person name="Bennetzen J."/>
            <person name="Bezanilla M."/>
            <person name="Blankenship R."/>
            <person name="Cho S.H."/>
            <person name="Dutcher S."/>
            <person name="Estelle M."/>
            <person name="Fawcett J.A."/>
            <person name="Gundlach H."/>
            <person name="Hanada K."/>
            <person name="Heyl A."/>
            <person name="Hicks K.A."/>
            <person name="Hugh J."/>
            <person name="Lohr M."/>
            <person name="Mayer K."/>
            <person name="Melkozernov A."/>
            <person name="Murata T."/>
            <person name="Nelson D."/>
            <person name="Pils B."/>
            <person name="Prigge M."/>
            <person name="Reiss B."/>
            <person name="Renner T."/>
            <person name="Rombauts S."/>
            <person name="Rushton P."/>
            <person name="Sanderfoot A."/>
            <person name="Schween G."/>
            <person name="Shiu S.-H."/>
            <person name="Stueber K."/>
            <person name="Theodoulou F.L."/>
            <person name="Tu H."/>
            <person name="Van de Peer Y."/>
            <person name="Verrier P.J."/>
            <person name="Waters E."/>
            <person name="Wood A."/>
            <person name="Yang L."/>
            <person name="Cove D."/>
            <person name="Cuming A."/>
            <person name="Hasebe M."/>
            <person name="Lucas S."/>
            <person name="Mishler D.B."/>
            <person name="Reski R."/>
            <person name="Grigoriev I."/>
            <person name="Quatrano R.S."/>
            <person name="Boore J.L."/>
        </authorList>
    </citation>
    <scope>NUCLEOTIDE SEQUENCE [LARGE SCALE GENOMIC DNA]</scope>
    <source>
        <strain evidence="8 9">cv. Gransden 2004</strain>
    </source>
</reference>
<dbReference type="Gramene" id="Pp3c19_3920V3.2">
    <property type="protein sequence ID" value="PAC:32939694.CDS.1"/>
    <property type="gene ID" value="Pp3c19_3920"/>
</dbReference>
<dbReference type="EC" id="2.3.2.27" evidence="3"/>
<protein>
    <recommendedName>
        <fullName evidence="3">RING-type E3 ubiquitin transferase</fullName>
        <ecNumber evidence="3">2.3.2.27</ecNumber>
    </recommendedName>
</protein>
<dbReference type="GO" id="GO:0061630">
    <property type="term" value="F:ubiquitin protein ligase activity"/>
    <property type="evidence" value="ECO:0007669"/>
    <property type="project" value="UniProtKB-EC"/>
</dbReference>
<dbReference type="SUPFAM" id="SSF48371">
    <property type="entry name" value="ARM repeat"/>
    <property type="match status" value="1"/>
</dbReference>
<evidence type="ECO:0000313" key="9">
    <source>
        <dbReference type="Proteomes" id="UP000006727"/>
    </source>
</evidence>
<evidence type="ECO:0000256" key="1">
    <source>
        <dbReference type="ARBA" id="ARBA00000900"/>
    </source>
</evidence>
<dbReference type="RefSeq" id="XP_024356752.1">
    <property type="nucleotide sequence ID" value="XM_024500984.2"/>
</dbReference>
<evidence type="ECO:0000259" key="6">
    <source>
        <dbReference type="PROSITE" id="PS51698"/>
    </source>
</evidence>
<gene>
    <name evidence="8" type="primary">LOC112272838</name>
    <name evidence="7" type="ORF">PHYPA_023654</name>
</gene>
<dbReference type="Gramene" id="Pp3c19_3920V3.3">
    <property type="protein sequence ID" value="PAC:32939695.CDS.1"/>
    <property type="gene ID" value="Pp3c19_3920"/>
</dbReference>
<proteinExistence type="predicted"/>
<keyword evidence="9" id="KW-1185">Reference proteome</keyword>
<name>A0A2K1IX43_PHYPA</name>
<dbReference type="InterPro" id="IPR045210">
    <property type="entry name" value="RING-Ubox_PUB"/>
</dbReference>
<accession>A0A2K1IX43</accession>
<dbReference type="EnsemblPlants" id="Pp3c19_3920V3.2">
    <property type="protein sequence ID" value="PAC:32939694.CDS.1"/>
    <property type="gene ID" value="Pp3c19_3920"/>
</dbReference>
<dbReference type="PROSITE" id="PS51698">
    <property type="entry name" value="U_BOX"/>
    <property type="match status" value="1"/>
</dbReference>
<dbReference type="InterPro" id="IPR003613">
    <property type="entry name" value="Ubox_domain"/>
</dbReference>
<sequence>MTPPRGDEMTAVPALFKCPISLELMKDPVTLCTGQTYDRCSIEPWLEAGNTTCPATMMQLESLEVVPNHTLRRLIQEWCYRSWGYVDKTRNQSAAKACADPGQIVSLVQDITLSRHKLGPLKKLRNTLCEDERSQRCVRDAGGVAAITALLASSQESGGDFEEDGFEVCEEALAVLVSLMAVCSHDELVGLVGSGGLVVSSMSTVLCRGSLDSRVNVATILAAIAANTDLHFHGAPKVFQSLGKLLREDLYPKAVKASLRALLALCKCRRNRVVAIEAGVVPALIELLPELQKANAERALGILDLMCAITEGRTAVMDHDLAMAVFVSQFHTISVTATEYIVSILWSLCQGSPQSLAAAQEAGVFAPLLLLLQIECAPKTRQKCGELLKQVKSGWKEVSCDPHFFLRPPFITAM</sequence>
<reference evidence="7 9" key="2">
    <citation type="journal article" date="2018" name="Plant J.">
        <title>The Physcomitrella patens chromosome-scale assembly reveals moss genome structure and evolution.</title>
        <authorList>
            <person name="Lang D."/>
            <person name="Ullrich K.K."/>
            <person name="Murat F."/>
            <person name="Fuchs J."/>
            <person name="Jenkins J."/>
            <person name="Haas F.B."/>
            <person name="Piednoel M."/>
            <person name="Gundlach H."/>
            <person name="Van Bel M."/>
            <person name="Meyberg R."/>
            <person name="Vives C."/>
            <person name="Morata J."/>
            <person name="Symeonidi A."/>
            <person name="Hiss M."/>
            <person name="Muchero W."/>
            <person name="Kamisugi Y."/>
            <person name="Saleh O."/>
            <person name="Blanc G."/>
            <person name="Decker E.L."/>
            <person name="van Gessel N."/>
            <person name="Grimwood J."/>
            <person name="Hayes R.D."/>
            <person name="Graham S.W."/>
            <person name="Gunter L.E."/>
            <person name="McDaniel S.F."/>
            <person name="Hoernstein S.N.W."/>
            <person name="Larsson A."/>
            <person name="Li F.W."/>
            <person name="Perroud P.F."/>
            <person name="Phillips J."/>
            <person name="Ranjan P."/>
            <person name="Rokshar D.S."/>
            <person name="Rothfels C.J."/>
            <person name="Schneider L."/>
            <person name="Shu S."/>
            <person name="Stevenson D.W."/>
            <person name="Thummler F."/>
            <person name="Tillich M."/>
            <person name="Villarreal Aguilar J.C."/>
            <person name="Widiez T."/>
            <person name="Wong G.K."/>
            <person name="Wymore A."/>
            <person name="Zhang Y."/>
            <person name="Zimmer A.D."/>
            <person name="Quatrano R.S."/>
            <person name="Mayer K.F.X."/>
            <person name="Goodstein D."/>
            <person name="Casacuberta J.M."/>
            <person name="Vandepoele K."/>
            <person name="Reski R."/>
            <person name="Cuming A.C."/>
            <person name="Tuskan G.A."/>
            <person name="Maumus F."/>
            <person name="Salse J."/>
            <person name="Schmutz J."/>
            <person name="Rensing S.A."/>
        </authorList>
    </citation>
    <scope>NUCLEOTIDE SEQUENCE [LARGE SCALE GENOMIC DNA]</scope>
    <source>
        <strain evidence="8 9">cv. Gransden 2004</strain>
    </source>
</reference>
<dbReference type="Pfam" id="PF25598">
    <property type="entry name" value="ARM_PUB"/>
    <property type="match status" value="1"/>
</dbReference>
<dbReference type="SMART" id="SM00504">
    <property type="entry name" value="Ubox"/>
    <property type="match status" value="1"/>
</dbReference>
<dbReference type="STRING" id="3218.A0A2K1IX43"/>
<dbReference type="PANTHER" id="PTHR22849:SF164">
    <property type="entry name" value="U-BOX DOMAIN-CONTAINING PROTEIN"/>
    <property type="match status" value="1"/>
</dbReference>
<dbReference type="PANTHER" id="PTHR22849">
    <property type="entry name" value="WDSAM1 PROTEIN"/>
    <property type="match status" value="1"/>
</dbReference>
<comment type="catalytic activity">
    <reaction evidence="1">
        <text>S-ubiquitinyl-[E2 ubiquitin-conjugating enzyme]-L-cysteine + [acceptor protein]-L-lysine = [E2 ubiquitin-conjugating enzyme]-L-cysteine + N(6)-ubiquitinyl-[acceptor protein]-L-lysine.</text>
        <dbReference type="EC" id="2.3.2.27"/>
    </reaction>
</comment>
<evidence type="ECO:0000256" key="2">
    <source>
        <dbReference type="ARBA" id="ARBA00004906"/>
    </source>
</evidence>
<evidence type="ECO:0000313" key="8">
    <source>
        <dbReference type="EnsemblPlants" id="PAC:32939693.CDS.1"/>
    </source>
</evidence>
<dbReference type="SUPFAM" id="SSF57850">
    <property type="entry name" value="RING/U-box"/>
    <property type="match status" value="1"/>
</dbReference>
<dbReference type="Gramene" id="Pp3c19_3920V3.4">
    <property type="protein sequence ID" value="PAC:32939696.CDS.1"/>
    <property type="gene ID" value="Pp3c19_3920"/>
</dbReference>
<organism evidence="7">
    <name type="scientific">Physcomitrium patens</name>
    <name type="common">Spreading-leaved earth moss</name>
    <name type="synonym">Physcomitrella patens</name>
    <dbReference type="NCBI Taxonomy" id="3218"/>
    <lineage>
        <taxon>Eukaryota</taxon>
        <taxon>Viridiplantae</taxon>
        <taxon>Streptophyta</taxon>
        <taxon>Embryophyta</taxon>
        <taxon>Bryophyta</taxon>
        <taxon>Bryophytina</taxon>
        <taxon>Bryopsida</taxon>
        <taxon>Funariidae</taxon>
        <taxon>Funariales</taxon>
        <taxon>Funariaceae</taxon>
        <taxon>Physcomitrium</taxon>
    </lineage>
</organism>
<comment type="pathway">
    <text evidence="2">Protein modification; protein ubiquitination.</text>
</comment>
<dbReference type="Gene3D" id="3.30.40.10">
    <property type="entry name" value="Zinc/RING finger domain, C3HC4 (zinc finger)"/>
    <property type="match status" value="1"/>
</dbReference>
<dbReference type="EnsemblPlants" id="Pp3c19_3920V3.3">
    <property type="protein sequence ID" value="PAC:32939695.CDS.1"/>
    <property type="gene ID" value="Pp3c19_3920"/>
</dbReference>
<evidence type="ECO:0000256" key="5">
    <source>
        <dbReference type="ARBA" id="ARBA00022786"/>
    </source>
</evidence>
<evidence type="ECO:0000313" key="7">
    <source>
        <dbReference type="EMBL" id="PNR33838.1"/>
    </source>
</evidence>
<keyword evidence="4" id="KW-0808">Transferase</keyword>
<dbReference type="EnsemblPlants" id="Pp3c19_3920V3.4">
    <property type="protein sequence ID" value="PAC:32939696.CDS.1"/>
    <property type="gene ID" value="Pp3c19_3920"/>
</dbReference>
<dbReference type="Gene3D" id="1.25.10.10">
    <property type="entry name" value="Leucine-rich Repeat Variant"/>
    <property type="match status" value="1"/>
</dbReference>
<dbReference type="Pfam" id="PF04564">
    <property type="entry name" value="U-box"/>
    <property type="match status" value="1"/>
</dbReference>
<dbReference type="GO" id="GO:0016567">
    <property type="term" value="P:protein ubiquitination"/>
    <property type="evidence" value="ECO:0007669"/>
    <property type="project" value="UniProtKB-UniPathway"/>
</dbReference>
<dbReference type="RefSeq" id="XP_024356753.1">
    <property type="nucleotide sequence ID" value="XM_024500985.2"/>
</dbReference>
<dbReference type="InterPro" id="IPR016024">
    <property type="entry name" value="ARM-type_fold"/>
</dbReference>
<dbReference type="EMBL" id="ABEU02000019">
    <property type="protein sequence ID" value="PNR33838.1"/>
    <property type="molecule type" value="Genomic_DNA"/>
</dbReference>
<dbReference type="EnsemblPlants" id="Pp3c19_3920V3.1">
    <property type="protein sequence ID" value="PAC:32939693.CDS.1"/>
    <property type="gene ID" value="Pp3c19_3920"/>
</dbReference>
<evidence type="ECO:0000256" key="4">
    <source>
        <dbReference type="ARBA" id="ARBA00022679"/>
    </source>
</evidence>
<dbReference type="EnsemblPlants" id="Pp3c19_3920V3.5">
    <property type="protein sequence ID" value="PAC:32939697.CDS.1"/>
    <property type="gene ID" value="Pp3c19_3920"/>
</dbReference>
<dbReference type="PaxDb" id="3218-PP1S109_251V6.1"/>
<dbReference type="FunFam" id="3.30.40.10:FF:000442">
    <property type="entry name" value="RING-type E3 ubiquitin transferase"/>
    <property type="match status" value="1"/>
</dbReference>